<dbReference type="PANTHER" id="PTHR32502">
    <property type="entry name" value="N-ACETYLGALACTOSAMINE PERMEASE II COMPONENT-RELATED"/>
    <property type="match status" value="1"/>
</dbReference>
<dbReference type="EMBL" id="JAURUE010000001">
    <property type="protein sequence ID" value="MDP9612663.1"/>
    <property type="molecule type" value="Genomic_DNA"/>
</dbReference>
<evidence type="ECO:0000256" key="9">
    <source>
        <dbReference type="SAM" id="MobiDB-lite"/>
    </source>
</evidence>
<feature type="transmembrane region" description="Helical" evidence="10">
    <location>
        <begin position="224"/>
        <end position="240"/>
    </location>
</feature>
<keyword evidence="12" id="KW-1185">Reference proteome</keyword>
<feature type="transmembrane region" description="Helical" evidence="10">
    <location>
        <begin position="57"/>
        <end position="80"/>
    </location>
</feature>
<dbReference type="Pfam" id="PF03609">
    <property type="entry name" value="EII-Sor"/>
    <property type="match status" value="1"/>
</dbReference>
<feature type="compositionally biased region" description="Low complexity" evidence="9">
    <location>
        <begin position="277"/>
        <end position="287"/>
    </location>
</feature>
<evidence type="ECO:0000256" key="6">
    <source>
        <dbReference type="ARBA" id="ARBA00022692"/>
    </source>
</evidence>
<dbReference type="PROSITE" id="PS51106">
    <property type="entry name" value="PTS_EIIC_TYPE_4"/>
    <property type="match status" value="1"/>
</dbReference>
<feature type="transmembrane region" description="Helical" evidence="10">
    <location>
        <begin position="197"/>
        <end position="217"/>
    </location>
</feature>
<dbReference type="PANTHER" id="PTHR32502:SF8">
    <property type="entry name" value="N-ACETYLGALACTOSAMINE PERMEASE IIC COMPONENT 1"/>
    <property type="match status" value="1"/>
</dbReference>
<evidence type="ECO:0000256" key="5">
    <source>
        <dbReference type="ARBA" id="ARBA00022683"/>
    </source>
</evidence>
<sequence>MRHLFAFSPFSLHRVRKEGSPMSLMQAILIGLVAALTFFDGSWFGEMKFREPIVTGFLVGLILGDVSHGLMIGATLQLMWMGVTGVGAAPKIDIGVGGTIGAAAALTTGGSAADATLFAVPVAVLMQLVHTLMMSGFSAFMPWVERKIERGDLKGVVGIHYLCGLIALLVYSVPTAFGMYYGTGGIKTVVNGIPGWVQHGLTGVAALLPALGFAMLLDVIMTRKLIPFLILGFVPAAFVGHDLTLVGIAAIAIAIALIVFSLYTDLQNRQSPVPAAGAPVPAMAGGATSNSDDEWED</sequence>
<evidence type="ECO:0000256" key="3">
    <source>
        <dbReference type="ARBA" id="ARBA00022475"/>
    </source>
</evidence>
<keyword evidence="2" id="KW-0813">Transport</keyword>
<name>A0ABT9KW30_9ACTN</name>
<keyword evidence="6 10" id="KW-0812">Transmembrane</keyword>
<proteinExistence type="predicted"/>
<comment type="subcellular location">
    <subcellularLocation>
        <location evidence="1">Cell membrane</location>
        <topology evidence="1">Multi-pass membrane protein</topology>
    </subcellularLocation>
</comment>
<feature type="region of interest" description="Disordered" evidence="9">
    <location>
        <begin position="277"/>
        <end position="297"/>
    </location>
</feature>
<dbReference type="RefSeq" id="WP_199849920.1">
    <property type="nucleotide sequence ID" value="NZ_JAURUE010000001.1"/>
</dbReference>
<keyword evidence="4" id="KW-0762">Sugar transport</keyword>
<gene>
    <name evidence="11" type="ORF">JOF35_004940</name>
</gene>
<evidence type="ECO:0000256" key="8">
    <source>
        <dbReference type="ARBA" id="ARBA00023136"/>
    </source>
</evidence>
<dbReference type="Proteomes" id="UP001234880">
    <property type="component" value="Unassembled WGS sequence"/>
</dbReference>
<accession>A0ABT9KW30</accession>
<evidence type="ECO:0000256" key="1">
    <source>
        <dbReference type="ARBA" id="ARBA00004651"/>
    </source>
</evidence>
<evidence type="ECO:0000256" key="10">
    <source>
        <dbReference type="SAM" id="Phobius"/>
    </source>
</evidence>
<keyword evidence="3" id="KW-1003">Cell membrane</keyword>
<evidence type="ECO:0000313" key="11">
    <source>
        <dbReference type="EMBL" id="MDP9612663.1"/>
    </source>
</evidence>
<organism evidence="11 12">
    <name type="scientific">Streptomyces demainii</name>
    <dbReference type="NCBI Taxonomy" id="588122"/>
    <lineage>
        <taxon>Bacteria</taxon>
        <taxon>Bacillati</taxon>
        <taxon>Actinomycetota</taxon>
        <taxon>Actinomycetes</taxon>
        <taxon>Kitasatosporales</taxon>
        <taxon>Streptomycetaceae</taxon>
        <taxon>Streptomyces</taxon>
    </lineage>
</organism>
<keyword evidence="5" id="KW-0598">Phosphotransferase system</keyword>
<feature type="transmembrane region" description="Helical" evidence="10">
    <location>
        <begin position="27"/>
        <end position="45"/>
    </location>
</feature>
<protein>
    <submittedName>
        <fullName evidence="11">Mannose/fructose/N-acetylgalactosamine-specific phosphotransferase system component IIC</fullName>
    </submittedName>
</protein>
<evidence type="ECO:0000313" key="12">
    <source>
        <dbReference type="Proteomes" id="UP001234880"/>
    </source>
</evidence>
<keyword evidence="8 10" id="KW-0472">Membrane</keyword>
<feature type="transmembrane region" description="Helical" evidence="10">
    <location>
        <begin position="118"/>
        <end position="144"/>
    </location>
</feature>
<dbReference type="InterPro" id="IPR050303">
    <property type="entry name" value="GatZ_KbaZ_carbometab"/>
</dbReference>
<evidence type="ECO:0000256" key="2">
    <source>
        <dbReference type="ARBA" id="ARBA00022448"/>
    </source>
</evidence>
<evidence type="ECO:0000256" key="7">
    <source>
        <dbReference type="ARBA" id="ARBA00022989"/>
    </source>
</evidence>
<dbReference type="InterPro" id="IPR004700">
    <property type="entry name" value="PTS_IIC_man"/>
</dbReference>
<comment type="caution">
    <text evidence="11">The sequence shown here is derived from an EMBL/GenBank/DDBJ whole genome shotgun (WGS) entry which is preliminary data.</text>
</comment>
<feature type="transmembrane region" description="Helical" evidence="10">
    <location>
        <begin position="246"/>
        <end position="263"/>
    </location>
</feature>
<keyword evidence="7 10" id="KW-1133">Transmembrane helix</keyword>
<feature type="transmembrane region" description="Helical" evidence="10">
    <location>
        <begin position="156"/>
        <end position="177"/>
    </location>
</feature>
<reference evidence="11 12" key="1">
    <citation type="submission" date="2023-07" db="EMBL/GenBank/DDBJ databases">
        <title>Sequencing the genomes of 1000 actinobacteria strains.</title>
        <authorList>
            <person name="Klenk H.-P."/>
        </authorList>
    </citation>
    <scope>NUCLEOTIDE SEQUENCE [LARGE SCALE GENOMIC DNA]</scope>
    <source>
        <strain evidence="11 12">DSM 41600</strain>
    </source>
</reference>
<evidence type="ECO:0000256" key="4">
    <source>
        <dbReference type="ARBA" id="ARBA00022597"/>
    </source>
</evidence>